<dbReference type="EMBL" id="JAGKQH010000008">
    <property type="protein sequence ID" value="KAG6593682.1"/>
    <property type="molecule type" value="Genomic_DNA"/>
</dbReference>
<dbReference type="Proteomes" id="UP000685013">
    <property type="component" value="Chromosome 8"/>
</dbReference>
<reference evidence="2 3" key="1">
    <citation type="journal article" date="2021" name="Hortic Res">
        <title>The domestication of Cucurbita argyrosperma as revealed by the genome of its wild relative.</title>
        <authorList>
            <person name="Barrera-Redondo J."/>
            <person name="Sanchez-de la Vega G."/>
            <person name="Aguirre-Liguori J.A."/>
            <person name="Castellanos-Morales G."/>
            <person name="Gutierrez-Guerrero Y.T."/>
            <person name="Aguirre-Dugua X."/>
            <person name="Aguirre-Planter E."/>
            <person name="Tenaillon M.I."/>
            <person name="Lira-Saade R."/>
            <person name="Eguiarte L.E."/>
        </authorList>
    </citation>
    <scope>NUCLEOTIDE SEQUENCE [LARGE SCALE GENOMIC DNA]</scope>
    <source>
        <strain evidence="2">JBR-2021</strain>
    </source>
</reference>
<name>A0AAV6NA84_9ROSI</name>
<dbReference type="PANTHER" id="PTHR43242">
    <property type="entry name" value="NAD(P)-BINDING ROSSMANN-FOLD SUPERFAMILY PROTEIN"/>
    <property type="match status" value="1"/>
</dbReference>
<sequence>MSKKKVLVLGGTGYLGQHLLSGFSDIDGVSYDLAFTYHSFAPDDLVRALPHLLAFQVDLKSGQGFDAIVQKFGQPDIVVNCAAISVPRACETDPASALSINVPTALGNWLLSFEQMNTLLIHLSTDQVYEGMRSFYKEDDETIPVNVYGKSKLAAEQYVSEKFSNFAILRSSIIFGPQTISPVHKSLPVQWIDAALSKGNEVEFFHDEFRCPVYVKDVVSVIITLIKTWISEGKQMQLVLNVGGPNRLSRVEMAETVAEIRGHNKSLIKRVSASSIDRGVKSPADISMNISNLRSKSPNFQFSESSETMGGGEHGHGHGEAHGDFRAKVWSMSGGPYCRPKHWKRNTAIAMAGIVLICIPIAMKSAELEQRPHNPVRPIPSQLWCKNFGNKEY</sequence>
<keyword evidence="3" id="KW-1185">Reference proteome</keyword>
<comment type="caution">
    <text evidence="2">The sequence shown here is derived from an EMBL/GenBank/DDBJ whole genome shotgun (WGS) entry which is preliminary data.</text>
</comment>
<accession>A0AAV6NA84</accession>
<evidence type="ECO:0000313" key="3">
    <source>
        <dbReference type="Proteomes" id="UP000685013"/>
    </source>
</evidence>
<dbReference type="InterPro" id="IPR029903">
    <property type="entry name" value="RmlD-like-bd"/>
</dbReference>
<dbReference type="Pfam" id="PF04321">
    <property type="entry name" value="RmlD_sub_bind"/>
    <property type="match status" value="1"/>
</dbReference>
<feature type="domain" description="RmlD-like substrate binding" evidence="1">
    <location>
        <begin position="5"/>
        <end position="295"/>
    </location>
</feature>
<protein>
    <recommendedName>
        <fullName evidence="1">RmlD-like substrate binding domain-containing protein</fullName>
    </recommendedName>
</protein>
<organism evidence="2 3">
    <name type="scientific">Cucurbita argyrosperma subsp. sororia</name>
    <dbReference type="NCBI Taxonomy" id="37648"/>
    <lineage>
        <taxon>Eukaryota</taxon>
        <taxon>Viridiplantae</taxon>
        <taxon>Streptophyta</taxon>
        <taxon>Embryophyta</taxon>
        <taxon>Tracheophyta</taxon>
        <taxon>Spermatophyta</taxon>
        <taxon>Magnoliopsida</taxon>
        <taxon>eudicotyledons</taxon>
        <taxon>Gunneridae</taxon>
        <taxon>Pentapetalae</taxon>
        <taxon>rosids</taxon>
        <taxon>fabids</taxon>
        <taxon>Cucurbitales</taxon>
        <taxon>Cucurbitaceae</taxon>
        <taxon>Cucurbiteae</taxon>
        <taxon>Cucurbita</taxon>
    </lineage>
</organism>
<dbReference type="AlphaFoldDB" id="A0AAV6NA84"/>
<dbReference type="CDD" id="cd05254">
    <property type="entry name" value="dTDP_HR_like_SDR_e"/>
    <property type="match status" value="1"/>
</dbReference>
<evidence type="ECO:0000313" key="2">
    <source>
        <dbReference type="EMBL" id="KAG6593682.1"/>
    </source>
</evidence>
<dbReference type="PANTHER" id="PTHR43242:SF1">
    <property type="entry name" value="NAD(P)-BINDING ROSSMANN-FOLD SUPERFAMILY PROTEIN"/>
    <property type="match status" value="1"/>
</dbReference>
<proteinExistence type="predicted"/>
<feature type="non-terminal residue" evidence="2">
    <location>
        <position position="1"/>
    </location>
</feature>
<gene>
    <name evidence="2" type="ORF">SDJN03_13158</name>
</gene>
<evidence type="ECO:0000259" key="1">
    <source>
        <dbReference type="Pfam" id="PF04321"/>
    </source>
</evidence>